<dbReference type="RefSeq" id="WP_206371897.1">
    <property type="nucleotide sequence ID" value="NZ_CAWPTM010000113.1"/>
</dbReference>
<reference evidence="2 3" key="1">
    <citation type="submission" date="2021-02" db="EMBL/GenBank/DDBJ databases">
        <title>Draft Genome Sequences of 5 Vibrio neptunius Strains Isolated From of Bivalve Hatcheries.</title>
        <authorList>
            <person name="Galvis F."/>
            <person name="Barja J.L."/>
            <person name="Lemos M.L."/>
            <person name="Balado M."/>
        </authorList>
    </citation>
    <scope>NUCLEOTIDE SEQUENCE [LARGE SCALE GENOMIC DNA]</scope>
    <source>
        <strain evidence="2 3">PP-145.98</strain>
    </source>
</reference>
<accession>A0ABS3A8K4</accession>
<gene>
    <name evidence="2" type="ORF">JYA62_21170</name>
</gene>
<evidence type="ECO:0000313" key="3">
    <source>
        <dbReference type="Proteomes" id="UP000779070"/>
    </source>
</evidence>
<keyword evidence="3" id="KW-1185">Reference proteome</keyword>
<proteinExistence type="predicted"/>
<protein>
    <submittedName>
        <fullName evidence="2">Uncharacterized protein</fullName>
    </submittedName>
</protein>
<name>A0ABS3A8K4_9VIBR</name>
<keyword evidence="1" id="KW-0732">Signal</keyword>
<organism evidence="2 3">
    <name type="scientific">Vibrio neptunius</name>
    <dbReference type="NCBI Taxonomy" id="170651"/>
    <lineage>
        <taxon>Bacteria</taxon>
        <taxon>Pseudomonadati</taxon>
        <taxon>Pseudomonadota</taxon>
        <taxon>Gammaproteobacteria</taxon>
        <taxon>Vibrionales</taxon>
        <taxon>Vibrionaceae</taxon>
        <taxon>Vibrio</taxon>
    </lineage>
</organism>
<dbReference type="Proteomes" id="UP000779070">
    <property type="component" value="Unassembled WGS sequence"/>
</dbReference>
<sequence length="153" mass="17655">MMRLATSLLLLSSSAFADVQTSYDNLNAMFSKCSATEPIKGDMRDKWLESQSEAVIKTMLLTLKHRAFQQCIAEADKEYLYQSFLVYINTGNRELLDIYLSLRENDVLQSQKQYIDAEFLDNADRLAKFSVFSTNFDTLQAYEEFKRQANNSL</sequence>
<feature type="chain" id="PRO_5046346116" evidence="1">
    <location>
        <begin position="18"/>
        <end position="153"/>
    </location>
</feature>
<dbReference type="EMBL" id="JAFHLB010000038">
    <property type="protein sequence ID" value="MBN3580171.1"/>
    <property type="molecule type" value="Genomic_DNA"/>
</dbReference>
<feature type="signal peptide" evidence="1">
    <location>
        <begin position="1"/>
        <end position="17"/>
    </location>
</feature>
<evidence type="ECO:0000313" key="2">
    <source>
        <dbReference type="EMBL" id="MBN3580171.1"/>
    </source>
</evidence>
<comment type="caution">
    <text evidence="2">The sequence shown here is derived from an EMBL/GenBank/DDBJ whole genome shotgun (WGS) entry which is preliminary data.</text>
</comment>
<evidence type="ECO:0000256" key="1">
    <source>
        <dbReference type="SAM" id="SignalP"/>
    </source>
</evidence>